<dbReference type="Proteomes" id="UP000671913">
    <property type="component" value="Chromosome"/>
</dbReference>
<dbReference type="RefSeq" id="WP_284680651.1">
    <property type="nucleotide sequence ID" value="NZ_CP060096.1"/>
</dbReference>
<evidence type="ECO:0000259" key="1">
    <source>
        <dbReference type="Pfam" id="PF05239"/>
    </source>
</evidence>
<dbReference type="InterPro" id="IPR011033">
    <property type="entry name" value="PRC_barrel-like_sf"/>
</dbReference>
<dbReference type="SUPFAM" id="SSF50346">
    <property type="entry name" value="PRC-barrel domain"/>
    <property type="match status" value="1"/>
</dbReference>
<protein>
    <submittedName>
        <fullName evidence="2">YlmC/YmxH family sporulation protein</fullName>
    </submittedName>
</protein>
<name>A0A975AWT7_9THEO</name>
<proteinExistence type="predicted"/>
<dbReference type="KEGG" id="aaut:ACETAC_03375"/>
<reference evidence="2" key="1">
    <citation type="submission" date="2020-08" db="EMBL/GenBank/DDBJ databases">
        <title>Genomic insights into the carbon and energy metabolism of the first obligate autotrophic acetogenic bacterium Aceticella autotrophica gen. nov., sp. nov.</title>
        <authorList>
            <person name="Toshchakov S.V."/>
            <person name="Elcheninov A.G."/>
            <person name="Kublanov I.V."/>
            <person name="Frolov E.N."/>
            <person name="Lebedinsky A.V."/>
        </authorList>
    </citation>
    <scope>NUCLEOTIDE SEQUENCE</scope>
    <source>
        <strain evidence="2">3443-3Ac</strain>
    </source>
</reference>
<evidence type="ECO:0000313" key="2">
    <source>
        <dbReference type="EMBL" id="QSZ27932.1"/>
    </source>
</evidence>
<dbReference type="PANTHER" id="PTHR40061:SF1">
    <property type="entry name" value="SPORULATION PROTEIN YLMC-RELATED"/>
    <property type="match status" value="1"/>
</dbReference>
<organism evidence="2 3">
    <name type="scientific">Aceticella autotrophica</name>
    <dbReference type="NCBI Taxonomy" id="2755338"/>
    <lineage>
        <taxon>Bacteria</taxon>
        <taxon>Bacillati</taxon>
        <taxon>Bacillota</taxon>
        <taxon>Clostridia</taxon>
        <taxon>Thermoanaerobacterales</taxon>
        <taxon>Thermoanaerobacteraceae</taxon>
        <taxon>Aceticella</taxon>
    </lineage>
</organism>
<gene>
    <name evidence="2" type="ORF">ACETAC_03375</name>
</gene>
<feature type="domain" description="PRC-barrel" evidence="1">
    <location>
        <begin position="2"/>
        <end position="78"/>
    </location>
</feature>
<keyword evidence="3" id="KW-1185">Reference proteome</keyword>
<accession>A0A975AWT7</accession>
<dbReference type="Gene3D" id="2.30.30.240">
    <property type="entry name" value="PRC-barrel domain"/>
    <property type="match status" value="1"/>
</dbReference>
<sequence length="83" mass="9536">MYKTSELRDKEVINIDTGEKLGNMIDIEVNFEEGCIEGFVLPGERNAFRLFSKNTELYIPWSAVKKIGSDVILIEIKERTIKV</sequence>
<dbReference type="Pfam" id="PF05239">
    <property type="entry name" value="PRC"/>
    <property type="match status" value="1"/>
</dbReference>
<evidence type="ECO:0000313" key="3">
    <source>
        <dbReference type="Proteomes" id="UP000671913"/>
    </source>
</evidence>
<dbReference type="PANTHER" id="PTHR40061">
    <property type="entry name" value="SPORULATION PROTEIN YLMC-RELATED"/>
    <property type="match status" value="1"/>
</dbReference>
<dbReference type="AlphaFoldDB" id="A0A975AWT7"/>
<dbReference type="EMBL" id="CP060096">
    <property type="protein sequence ID" value="QSZ27932.1"/>
    <property type="molecule type" value="Genomic_DNA"/>
</dbReference>
<dbReference type="InterPro" id="IPR014238">
    <property type="entry name" value="Spore_YlmC/YmxH"/>
</dbReference>
<dbReference type="NCBIfam" id="TIGR02888">
    <property type="entry name" value="spore_YlmC_YmxH"/>
    <property type="match status" value="1"/>
</dbReference>
<dbReference type="InterPro" id="IPR027275">
    <property type="entry name" value="PRC-brl_dom"/>
</dbReference>